<evidence type="ECO:0000256" key="13">
    <source>
        <dbReference type="ARBA" id="ARBA00059679"/>
    </source>
</evidence>
<reference evidence="20 22" key="1">
    <citation type="journal article" date="2020" name="Stud. Mycol.">
        <title>101 Dothideomycetes genomes: a test case for predicting lifestyles and emergence of pathogens.</title>
        <authorList>
            <person name="Haridas S."/>
            <person name="Albert R."/>
            <person name="Binder M."/>
            <person name="Bloem J."/>
            <person name="Labutti K."/>
            <person name="Salamov A."/>
            <person name="Andreopoulos B."/>
            <person name="Baker S."/>
            <person name="Barry K."/>
            <person name="Bills G."/>
            <person name="Bluhm B."/>
            <person name="Cannon C."/>
            <person name="Castanera R."/>
            <person name="Culley D."/>
            <person name="Daum C."/>
            <person name="Ezra D."/>
            <person name="Gonzalez J."/>
            <person name="Henrissat B."/>
            <person name="Kuo A."/>
            <person name="Liang C."/>
            <person name="Lipzen A."/>
            <person name="Lutzoni F."/>
            <person name="Magnuson J."/>
            <person name="Mondo S."/>
            <person name="Nolan M."/>
            <person name="Ohm R."/>
            <person name="Pangilinan J."/>
            <person name="Park H.-J."/>
            <person name="Ramirez L."/>
            <person name="Alfaro M."/>
            <person name="Sun H."/>
            <person name="Tritt A."/>
            <person name="Yoshinaga Y."/>
            <person name="Zwiers L.-H."/>
            <person name="Turgeon B."/>
            <person name="Goodwin S."/>
            <person name="Spatafora J."/>
            <person name="Crous P."/>
            <person name="Grigoriev I."/>
        </authorList>
    </citation>
    <scope>NUCLEOTIDE SEQUENCE</scope>
    <source>
        <strain evidence="20 22">CBS 304.34</strain>
    </source>
</reference>
<evidence type="ECO:0000256" key="6">
    <source>
        <dbReference type="ARBA" id="ARBA00022723"/>
    </source>
</evidence>
<keyword evidence="11 15" id="KW-0175">Coiled coil</keyword>
<keyword evidence="8 15" id="KW-0833">Ubl conjugation pathway</keyword>
<dbReference type="InterPro" id="IPR013087">
    <property type="entry name" value="Znf_C2H2_type"/>
</dbReference>
<evidence type="ECO:0000256" key="9">
    <source>
        <dbReference type="ARBA" id="ARBA00022833"/>
    </source>
</evidence>
<dbReference type="GO" id="GO:0006325">
    <property type="term" value="P:chromatin organization"/>
    <property type="evidence" value="ECO:0007669"/>
    <property type="project" value="UniProtKB-KW"/>
</dbReference>
<evidence type="ECO:0000256" key="4">
    <source>
        <dbReference type="ARBA" id="ARBA00005555"/>
    </source>
</evidence>
<name>A0A6A6YSP8_9PEZI</name>
<evidence type="ECO:0000256" key="17">
    <source>
        <dbReference type="SAM" id="MobiDB-lite"/>
    </source>
</evidence>
<comment type="pathway">
    <text evidence="3 15">Protein modification; protein ubiquitination.</text>
</comment>
<evidence type="ECO:0000256" key="16">
    <source>
        <dbReference type="SAM" id="Coils"/>
    </source>
</evidence>
<feature type="compositionally biased region" description="Polar residues" evidence="17">
    <location>
        <begin position="237"/>
        <end position="256"/>
    </location>
</feature>
<dbReference type="EC" id="2.3.2.27" evidence="15"/>
<evidence type="ECO:0000256" key="10">
    <source>
        <dbReference type="ARBA" id="ARBA00022853"/>
    </source>
</evidence>
<dbReference type="SUPFAM" id="SSF57850">
    <property type="entry name" value="RING/U-box"/>
    <property type="match status" value="1"/>
</dbReference>
<dbReference type="PANTHER" id="PTHR23163:SF0">
    <property type="entry name" value="E3 UBIQUITIN-PROTEIN LIGASE BRE1"/>
    <property type="match status" value="1"/>
</dbReference>
<evidence type="ECO:0000313" key="21">
    <source>
        <dbReference type="Proteomes" id="UP000504636"/>
    </source>
</evidence>
<keyword evidence="6 15" id="KW-0479">Metal-binding</keyword>
<feature type="region of interest" description="Disordered" evidence="17">
    <location>
        <begin position="629"/>
        <end position="668"/>
    </location>
</feature>
<dbReference type="PROSITE" id="PS00518">
    <property type="entry name" value="ZF_RING_1"/>
    <property type="match status" value="1"/>
</dbReference>
<comment type="similarity">
    <text evidence="4 15">Belongs to the BRE1 family.</text>
</comment>
<dbReference type="CDD" id="cd16499">
    <property type="entry name" value="RING-HC_Bre1-like"/>
    <property type="match status" value="1"/>
</dbReference>
<dbReference type="Gene3D" id="3.30.40.10">
    <property type="entry name" value="Zinc/RING finger domain, C3HC4 (zinc finger)"/>
    <property type="match status" value="1"/>
</dbReference>
<dbReference type="Pfam" id="PF26095">
    <property type="entry name" value="CC_Bre1"/>
    <property type="match status" value="1"/>
</dbReference>
<keyword evidence="5 15" id="KW-0808">Transferase</keyword>
<dbReference type="GO" id="GO:0005634">
    <property type="term" value="C:nucleus"/>
    <property type="evidence" value="ECO:0007669"/>
    <property type="project" value="UniProtKB-SubCell"/>
</dbReference>
<feature type="coiled-coil region" evidence="16">
    <location>
        <begin position="559"/>
        <end position="597"/>
    </location>
</feature>
<dbReference type="GO" id="GO:0061630">
    <property type="term" value="F:ubiquitin protein ligase activity"/>
    <property type="evidence" value="ECO:0007669"/>
    <property type="project" value="UniProtKB-EC"/>
</dbReference>
<dbReference type="UniPathway" id="UPA00143"/>
<evidence type="ECO:0000259" key="18">
    <source>
        <dbReference type="PROSITE" id="PS50089"/>
    </source>
</evidence>
<evidence type="ECO:0000256" key="3">
    <source>
        <dbReference type="ARBA" id="ARBA00004906"/>
    </source>
</evidence>
<evidence type="ECO:0000313" key="22">
    <source>
        <dbReference type="RefSeq" id="XP_033578038.1"/>
    </source>
</evidence>
<comment type="catalytic activity">
    <reaction evidence="1 15">
        <text>S-ubiquitinyl-[E2 ubiquitin-conjugating enzyme]-L-cysteine + [acceptor protein]-L-lysine = [E2 ubiquitin-conjugating enzyme]-L-cysteine + N(6)-ubiquitinyl-[acceptor protein]-L-lysine.</text>
        <dbReference type="EC" id="2.3.2.27"/>
    </reaction>
</comment>
<evidence type="ECO:0000259" key="19">
    <source>
        <dbReference type="PROSITE" id="PS50157"/>
    </source>
</evidence>
<dbReference type="GO" id="GO:0033503">
    <property type="term" value="C:HULC complex"/>
    <property type="evidence" value="ECO:0007669"/>
    <property type="project" value="TreeGrafter"/>
</dbReference>
<dbReference type="InterPro" id="IPR017907">
    <property type="entry name" value="Znf_RING_CS"/>
</dbReference>
<reference evidence="22" key="3">
    <citation type="submission" date="2025-04" db="UniProtKB">
        <authorList>
            <consortium name="RefSeq"/>
        </authorList>
    </citation>
    <scope>IDENTIFICATION</scope>
    <source>
        <strain evidence="22">CBS 304.34</strain>
    </source>
</reference>
<feature type="coiled-coil region" evidence="16">
    <location>
        <begin position="271"/>
        <end position="492"/>
    </location>
</feature>
<feature type="region of interest" description="Disordered" evidence="17">
    <location>
        <begin position="21"/>
        <end position="49"/>
    </location>
</feature>
<sequence>MRLEARTVIVPPQLDVVKMEDRKRPAMGDDESVPPAKRQAVTVNGARSHPDADLPWKDFNIELFQKDAILRQMKEYKREKVALENQVANMEKRSAYHDDHLRIIDAWFSQLVDEVRILANDTHSLGASQSSPDTPFPSSLLWADTDTFQKHLSARSEEIKSALSDLFAKLPTASPDVHQLQDKISKLLALEKEHIAELHQITTEKEELSERMDTATHRYMIAEKKLDRSKSIQVSKLESQAIQNSTREDSSATNQDGPVEVNGVKGGARINEELEAQKKEAVAESVKRKEQLEQLESENRKLTEHVTSLTIKLSGLSDDDYAKSELFKILKSQHEDVLKRINNLEATNNQLREEAKKLQAERTEYRIQIDEESRIMLSETETNLAQAEANLTRVRHTRDELIAENSIMKTSQDQNKTLINQTKELTSAKESRIAALESEVERLRLKLAEQEATEASLPELDALSPDQLCSKIVSLESQYKLLSNELPSMEAAWKKAQAIAGQKIKDQSDALEKIERANADKSKADQKYFAAMKTKEAREAENKSLVLQRMKNGEVIASLKEAEALSRSLLDKVEKQNAEMKSQMDDMANQHRVMQQKLNEYSLTTEGQSSQITELKKVVEAKTTAQLAAAHGQREAEAEREKLKAQLDESKRQAKSWKEKSMGNQSEEDKHMRAMLLCAVCKKDFKDTAIKSCGHLFCFGCVNERLTSRSRKCPQCGKSFGSNDHMRVHF</sequence>
<dbReference type="GO" id="GO:0008270">
    <property type="term" value="F:zinc ion binding"/>
    <property type="evidence" value="ECO:0007669"/>
    <property type="project" value="UniProtKB-KW"/>
</dbReference>
<dbReference type="PROSITE" id="PS50089">
    <property type="entry name" value="ZF_RING_2"/>
    <property type="match status" value="1"/>
</dbReference>
<dbReference type="EMBL" id="MU003699">
    <property type="protein sequence ID" value="KAF2811074.1"/>
    <property type="molecule type" value="Genomic_DNA"/>
</dbReference>
<reference evidence="22" key="2">
    <citation type="submission" date="2020-04" db="EMBL/GenBank/DDBJ databases">
        <authorList>
            <consortium name="NCBI Genome Project"/>
        </authorList>
    </citation>
    <scope>NUCLEOTIDE SEQUENCE</scope>
    <source>
        <strain evidence="22">CBS 304.34</strain>
    </source>
</reference>
<dbReference type="Pfam" id="PF08647">
    <property type="entry name" value="BRE1"/>
    <property type="match status" value="1"/>
</dbReference>
<dbReference type="GeneID" id="54456355"/>
<proteinExistence type="inferred from homology"/>
<dbReference type="Proteomes" id="UP000504636">
    <property type="component" value="Unplaced"/>
</dbReference>
<keyword evidence="7 14" id="KW-0863">Zinc-finger</keyword>
<dbReference type="Pfam" id="PF00097">
    <property type="entry name" value="zf-C3HC4"/>
    <property type="match status" value="1"/>
</dbReference>
<feature type="compositionally biased region" description="Basic and acidic residues" evidence="17">
    <location>
        <begin position="632"/>
        <end position="668"/>
    </location>
</feature>
<dbReference type="InterPro" id="IPR013956">
    <property type="entry name" value="E3_ubiquit_lig_Bre1"/>
</dbReference>
<dbReference type="GO" id="GO:0016567">
    <property type="term" value="P:protein ubiquitination"/>
    <property type="evidence" value="ECO:0007669"/>
    <property type="project" value="UniProtKB-UniRule"/>
</dbReference>
<keyword evidence="9 15" id="KW-0862">Zinc</keyword>
<feature type="coiled-coil region" evidence="16">
    <location>
        <begin position="191"/>
        <end position="225"/>
    </location>
</feature>
<evidence type="ECO:0000256" key="5">
    <source>
        <dbReference type="ARBA" id="ARBA00022679"/>
    </source>
</evidence>
<dbReference type="RefSeq" id="XP_033578038.1">
    <property type="nucleotide sequence ID" value="XM_033715462.1"/>
</dbReference>
<dbReference type="InterPro" id="IPR018957">
    <property type="entry name" value="Znf_C3HC4_RING-type"/>
</dbReference>
<accession>A0A6A6YSP8</accession>
<evidence type="ECO:0000256" key="7">
    <source>
        <dbReference type="ARBA" id="ARBA00022771"/>
    </source>
</evidence>
<comment type="function">
    <text evidence="13">E3 ubiquitin-protein ligase that mediates monoubiquitination of histone H2B to form H2BK123ub1. H2BK123ub1 gives a specific tag for epigenetic transcriptional activation and is also a prerequisite for H3K4me and H3K79me formation.</text>
</comment>
<evidence type="ECO:0000256" key="1">
    <source>
        <dbReference type="ARBA" id="ARBA00000900"/>
    </source>
</evidence>
<keyword evidence="10 15" id="KW-0156">Chromatin regulator</keyword>
<feature type="domain" description="C2H2-type" evidence="19">
    <location>
        <begin position="711"/>
        <end position="730"/>
    </location>
</feature>
<feature type="region of interest" description="Disordered" evidence="17">
    <location>
        <begin position="237"/>
        <end position="264"/>
    </location>
</feature>
<dbReference type="AlphaFoldDB" id="A0A6A6YSP8"/>
<dbReference type="InterPro" id="IPR001841">
    <property type="entry name" value="Znf_RING"/>
</dbReference>
<gene>
    <name evidence="20 22" type="ORF">BDZ99DRAFT_386219</name>
</gene>
<evidence type="ECO:0000313" key="20">
    <source>
        <dbReference type="EMBL" id="KAF2811074.1"/>
    </source>
</evidence>
<evidence type="ECO:0000256" key="15">
    <source>
        <dbReference type="RuleBase" id="RU365038"/>
    </source>
</evidence>
<protein>
    <recommendedName>
        <fullName evidence="15">E3 ubiquitin protein ligase</fullName>
        <ecNumber evidence="15">2.3.2.27</ecNumber>
    </recommendedName>
</protein>
<feature type="coiled-coil region" evidence="16">
    <location>
        <begin position="66"/>
        <end position="93"/>
    </location>
</feature>
<evidence type="ECO:0000256" key="8">
    <source>
        <dbReference type="ARBA" id="ARBA00022786"/>
    </source>
</evidence>
<comment type="subcellular location">
    <subcellularLocation>
        <location evidence="2 15">Nucleus</location>
    </subcellularLocation>
</comment>
<evidence type="ECO:0000256" key="11">
    <source>
        <dbReference type="ARBA" id="ARBA00023054"/>
    </source>
</evidence>
<organism evidence="20">
    <name type="scientific">Mytilinidion resinicola</name>
    <dbReference type="NCBI Taxonomy" id="574789"/>
    <lineage>
        <taxon>Eukaryota</taxon>
        <taxon>Fungi</taxon>
        <taxon>Dikarya</taxon>
        <taxon>Ascomycota</taxon>
        <taxon>Pezizomycotina</taxon>
        <taxon>Dothideomycetes</taxon>
        <taxon>Pleosporomycetidae</taxon>
        <taxon>Mytilinidiales</taxon>
        <taxon>Mytilinidiaceae</taxon>
        <taxon>Mytilinidion</taxon>
    </lineage>
</organism>
<dbReference type="PROSITE" id="PS50157">
    <property type="entry name" value="ZINC_FINGER_C2H2_2"/>
    <property type="match status" value="1"/>
</dbReference>
<evidence type="ECO:0000256" key="12">
    <source>
        <dbReference type="ARBA" id="ARBA00023242"/>
    </source>
</evidence>
<dbReference type="OrthoDB" id="654191at2759"/>
<feature type="domain" description="RING-type" evidence="18">
    <location>
        <begin position="678"/>
        <end position="716"/>
    </location>
</feature>
<keyword evidence="21" id="KW-1185">Reference proteome</keyword>
<dbReference type="SMART" id="SM00184">
    <property type="entry name" value="RING"/>
    <property type="match status" value="1"/>
</dbReference>
<dbReference type="PANTHER" id="PTHR23163">
    <property type="entry name" value="RING FINGER PROTEIN-RELATED"/>
    <property type="match status" value="1"/>
</dbReference>
<dbReference type="InterPro" id="IPR058643">
    <property type="entry name" value="BRE1-like_CC"/>
</dbReference>
<dbReference type="InterPro" id="IPR013083">
    <property type="entry name" value="Znf_RING/FYVE/PHD"/>
</dbReference>
<evidence type="ECO:0000256" key="14">
    <source>
        <dbReference type="PROSITE-ProRule" id="PRU00042"/>
    </source>
</evidence>
<evidence type="ECO:0000256" key="2">
    <source>
        <dbReference type="ARBA" id="ARBA00004123"/>
    </source>
</evidence>
<keyword evidence="12 15" id="KW-0539">Nucleus</keyword>